<evidence type="ECO:0000313" key="2">
    <source>
        <dbReference type="EMBL" id="KAJ8445750.1"/>
    </source>
</evidence>
<evidence type="ECO:0000313" key="3">
    <source>
        <dbReference type="Proteomes" id="UP001153076"/>
    </source>
</evidence>
<accession>A0A9Q1KMM9</accession>
<evidence type="ECO:0000256" key="1">
    <source>
        <dbReference type="SAM" id="MobiDB-lite"/>
    </source>
</evidence>
<dbReference type="AlphaFoldDB" id="A0A9Q1KMM9"/>
<comment type="caution">
    <text evidence="2">The sequence shown here is derived from an EMBL/GenBank/DDBJ whole genome shotgun (WGS) entry which is preliminary data.</text>
</comment>
<feature type="region of interest" description="Disordered" evidence="1">
    <location>
        <begin position="173"/>
        <end position="222"/>
    </location>
</feature>
<reference evidence="2" key="1">
    <citation type="submission" date="2022-04" db="EMBL/GenBank/DDBJ databases">
        <title>Carnegiea gigantea Genome sequencing and assembly v2.</title>
        <authorList>
            <person name="Copetti D."/>
            <person name="Sanderson M.J."/>
            <person name="Burquez A."/>
            <person name="Wojciechowski M.F."/>
        </authorList>
    </citation>
    <scope>NUCLEOTIDE SEQUENCE</scope>
    <source>
        <strain evidence="2">SGP5-SGP5p</strain>
        <tissue evidence="2">Aerial part</tissue>
    </source>
</reference>
<dbReference type="Proteomes" id="UP001153076">
    <property type="component" value="Unassembled WGS sequence"/>
</dbReference>
<organism evidence="2 3">
    <name type="scientific">Carnegiea gigantea</name>
    <dbReference type="NCBI Taxonomy" id="171969"/>
    <lineage>
        <taxon>Eukaryota</taxon>
        <taxon>Viridiplantae</taxon>
        <taxon>Streptophyta</taxon>
        <taxon>Embryophyta</taxon>
        <taxon>Tracheophyta</taxon>
        <taxon>Spermatophyta</taxon>
        <taxon>Magnoliopsida</taxon>
        <taxon>eudicotyledons</taxon>
        <taxon>Gunneridae</taxon>
        <taxon>Pentapetalae</taxon>
        <taxon>Caryophyllales</taxon>
        <taxon>Cactineae</taxon>
        <taxon>Cactaceae</taxon>
        <taxon>Cactoideae</taxon>
        <taxon>Echinocereeae</taxon>
        <taxon>Carnegiea</taxon>
    </lineage>
</organism>
<dbReference type="EMBL" id="JAKOGI010000072">
    <property type="protein sequence ID" value="KAJ8445750.1"/>
    <property type="molecule type" value="Genomic_DNA"/>
</dbReference>
<name>A0A9Q1KMM9_9CARY</name>
<keyword evidence="3" id="KW-1185">Reference proteome</keyword>
<protein>
    <submittedName>
        <fullName evidence="2">Uncharacterized protein</fullName>
    </submittedName>
</protein>
<proteinExistence type="predicted"/>
<gene>
    <name evidence="2" type="ORF">Cgig2_026077</name>
</gene>
<sequence>MEVFTSTIELSSMSLCSKAPTKESPAPYLQPWSPRVTKRRFKLGCHNDIAVASSALLLPLRNWSSSSLTLITSAWSQMLMICSRAFSADGHKGSRRLGSYESRAPAALASFIAVRCAVLHGSTTFTSFQEYWITEGQSSPCARVEGNPVAGDAVLLQDSGEHVGELVVPEFSNEGGVSAEPSDSDCDVRRSAAGSLDESRRLRQRYAGDSGDEVDQHWGARH</sequence>